<comment type="caution">
    <text evidence="2">The sequence shown here is derived from an EMBL/GenBank/DDBJ whole genome shotgun (WGS) entry which is preliminary data.</text>
</comment>
<dbReference type="SUPFAM" id="SSF51197">
    <property type="entry name" value="Clavaminate synthase-like"/>
    <property type="match status" value="1"/>
</dbReference>
<sequence length="213" mass="23201">MSAAPPTAADTASACVNALYALLLKHATDNLALRQVVHRPALFDDDWLGAAQLSPQGPHGDWLVTLAGTAGLQRSPDERDLADAYRAHARTRVYENIHTRTSGWAALVALHLARLTRRQIPCTLYHSVHGDDSLGAHVDHWDGIILQLHGAKRWTITDTTATNRDIVTEAGDVLLLPADVQHEVTTPRESAHLVFALTRYPLPARPGDPLPPP</sequence>
<accession>A0ABU2L6T5</accession>
<proteinExistence type="predicted"/>
<dbReference type="InterPro" id="IPR003347">
    <property type="entry name" value="JmjC_dom"/>
</dbReference>
<dbReference type="Proteomes" id="UP001183388">
    <property type="component" value="Unassembled WGS sequence"/>
</dbReference>
<name>A0ABU2L6T5_9ACTN</name>
<keyword evidence="3" id="KW-1185">Reference proteome</keyword>
<organism evidence="2 3">
    <name type="scientific">Streptomyces boetiae</name>
    <dbReference type="NCBI Taxonomy" id="3075541"/>
    <lineage>
        <taxon>Bacteria</taxon>
        <taxon>Bacillati</taxon>
        <taxon>Actinomycetota</taxon>
        <taxon>Actinomycetes</taxon>
        <taxon>Kitasatosporales</taxon>
        <taxon>Streptomycetaceae</taxon>
        <taxon>Streptomyces</taxon>
    </lineage>
</organism>
<dbReference type="RefSeq" id="WP_311630222.1">
    <property type="nucleotide sequence ID" value="NZ_JAVREN010000010.1"/>
</dbReference>
<reference evidence="3" key="1">
    <citation type="submission" date="2023-07" db="EMBL/GenBank/DDBJ databases">
        <title>30 novel species of actinomycetes from the DSMZ collection.</title>
        <authorList>
            <person name="Nouioui I."/>
        </authorList>
    </citation>
    <scope>NUCLEOTIDE SEQUENCE [LARGE SCALE GENOMIC DNA]</scope>
    <source>
        <strain evidence="3">DSM 44917</strain>
    </source>
</reference>
<protein>
    <submittedName>
        <fullName evidence="2">Cupin domain-containing protein</fullName>
    </submittedName>
</protein>
<gene>
    <name evidence="2" type="ORF">RM780_09925</name>
</gene>
<dbReference type="Pfam" id="PF08007">
    <property type="entry name" value="JmjC_2"/>
    <property type="match status" value="1"/>
</dbReference>
<feature type="domain" description="JmjC" evidence="1">
    <location>
        <begin position="121"/>
        <end position="161"/>
    </location>
</feature>
<dbReference type="Gene3D" id="2.60.120.650">
    <property type="entry name" value="Cupin"/>
    <property type="match status" value="1"/>
</dbReference>
<evidence type="ECO:0000313" key="2">
    <source>
        <dbReference type="EMBL" id="MDT0307280.1"/>
    </source>
</evidence>
<evidence type="ECO:0000313" key="3">
    <source>
        <dbReference type="Proteomes" id="UP001183388"/>
    </source>
</evidence>
<evidence type="ECO:0000259" key="1">
    <source>
        <dbReference type="Pfam" id="PF08007"/>
    </source>
</evidence>
<dbReference type="EMBL" id="JAVREN010000010">
    <property type="protein sequence ID" value="MDT0307280.1"/>
    <property type="molecule type" value="Genomic_DNA"/>
</dbReference>